<accession>A0ABR1AWL5</accession>
<dbReference type="EMBL" id="JAWJWF010000008">
    <property type="protein sequence ID" value="KAK6630314.1"/>
    <property type="molecule type" value="Genomic_DNA"/>
</dbReference>
<protein>
    <submittedName>
        <fullName evidence="1">Uncharacterized protein</fullName>
    </submittedName>
</protein>
<name>A0ABR1AWL5_POLSC</name>
<organism evidence="1 2">
    <name type="scientific">Polyplax serrata</name>
    <name type="common">Common mouse louse</name>
    <dbReference type="NCBI Taxonomy" id="468196"/>
    <lineage>
        <taxon>Eukaryota</taxon>
        <taxon>Metazoa</taxon>
        <taxon>Ecdysozoa</taxon>
        <taxon>Arthropoda</taxon>
        <taxon>Hexapoda</taxon>
        <taxon>Insecta</taxon>
        <taxon>Pterygota</taxon>
        <taxon>Neoptera</taxon>
        <taxon>Paraneoptera</taxon>
        <taxon>Psocodea</taxon>
        <taxon>Troctomorpha</taxon>
        <taxon>Phthiraptera</taxon>
        <taxon>Anoplura</taxon>
        <taxon>Polyplacidae</taxon>
        <taxon>Polyplax</taxon>
    </lineage>
</organism>
<evidence type="ECO:0000313" key="1">
    <source>
        <dbReference type="EMBL" id="KAK6630314.1"/>
    </source>
</evidence>
<dbReference type="Proteomes" id="UP001359485">
    <property type="component" value="Unassembled WGS sequence"/>
</dbReference>
<comment type="caution">
    <text evidence="1">The sequence shown here is derived from an EMBL/GenBank/DDBJ whole genome shotgun (WGS) entry which is preliminary data.</text>
</comment>
<sequence length="108" mass="12106">MPSQSWQRSVFSLQRCRKLLKIQTVEESAIQKIGGVGGAVNDKVRQRGLSTPSSFGGLNALLRPSKRGNDELKITGFILDATFLQPKIFELWAKIRLSDSQGYRAERK</sequence>
<evidence type="ECO:0000313" key="2">
    <source>
        <dbReference type="Proteomes" id="UP001359485"/>
    </source>
</evidence>
<gene>
    <name evidence="1" type="ORF">RUM44_004981</name>
</gene>
<reference evidence="1 2" key="1">
    <citation type="submission" date="2023-09" db="EMBL/GenBank/DDBJ databases">
        <title>Genomes of two closely related lineages of the louse Polyplax serrata with different host specificities.</title>
        <authorList>
            <person name="Martinu J."/>
            <person name="Tarabai H."/>
            <person name="Stefka J."/>
            <person name="Hypsa V."/>
        </authorList>
    </citation>
    <scope>NUCLEOTIDE SEQUENCE [LARGE SCALE GENOMIC DNA]</scope>
    <source>
        <strain evidence="1">98ZLc_SE</strain>
    </source>
</reference>
<proteinExistence type="predicted"/>
<keyword evidence="2" id="KW-1185">Reference proteome</keyword>